<dbReference type="KEGG" id="cgv:CGLAU_01780"/>
<dbReference type="SUPFAM" id="SSF111069">
    <property type="entry name" value="Hypothetical protein yfbM"/>
    <property type="match status" value="1"/>
</dbReference>
<evidence type="ECO:0000313" key="1">
    <source>
        <dbReference type="EMBL" id="AQQ14343.1"/>
    </source>
</evidence>
<evidence type="ECO:0000313" key="2">
    <source>
        <dbReference type="Proteomes" id="UP000217209"/>
    </source>
</evidence>
<dbReference type="AlphaFoldDB" id="A0A1Q2HU31"/>
<dbReference type="Proteomes" id="UP000217209">
    <property type="component" value="Chromosome"/>
</dbReference>
<dbReference type="RefSeq" id="WP_095659200.1">
    <property type="nucleotide sequence ID" value="NZ_CP019688.1"/>
</dbReference>
<proteinExistence type="predicted"/>
<dbReference type="InterPro" id="IPR015068">
    <property type="entry name" value="DUF1877"/>
</dbReference>
<protein>
    <submittedName>
        <fullName evidence="1">Uncharacterized protein</fullName>
    </submittedName>
</protein>
<gene>
    <name evidence="1" type="ORF">CGLAU_01780</name>
</gene>
<dbReference type="Gene3D" id="3.40.1760.10">
    <property type="entry name" value="YfbM-like super family"/>
    <property type="match status" value="1"/>
</dbReference>
<keyword evidence="2" id="KW-1185">Reference proteome</keyword>
<dbReference type="EMBL" id="CP019688">
    <property type="protein sequence ID" value="AQQ14343.1"/>
    <property type="molecule type" value="Genomic_DNA"/>
</dbReference>
<name>A0A1Q2HU31_9CORY</name>
<sequence length="123" mass="14047">MFIPVYISMPAADYPQFIASDEETRIDTLDERDYPSDDIDKRYIGTHELLVEILDADTAHAIVYGTHMLDDEMYHNSPEDVARLAEILNNIDHDQIEDSLSIFELTDIYTDAHSRGDAIITTL</sequence>
<accession>A0A1Q2HU31</accession>
<dbReference type="Pfam" id="PF08974">
    <property type="entry name" value="DUF1877"/>
    <property type="match status" value="1"/>
</dbReference>
<reference evidence="1 2" key="1">
    <citation type="submission" date="2016-12" db="EMBL/GenBank/DDBJ databases">
        <authorList>
            <person name="Song W.-J."/>
            <person name="Kurnit D.M."/>
        </authorList>
    </citation>
    <scope>NUCLEOTIDE SEQUENCE [LARGE SCALE GENOMIC DNA]</scope>
    <source>
        <strain evidence="1 2">DSM 30827</strain>
    </source>
</reference>
<dbReference type="InterPro" id="IPR035944">
    <property type="entry name" value="YfbM-like_sf"/>
</dbReference>
<organism evidence="1 2">
    <name type="scientific">Corynebacterium glaucum</name>
    <dbReference type="NCBI Taxonomy" id="187491"/>
    <lineage>
        <taxon>Bacteria</taxon>
        <taxon>Bacillati</taxon>
        <taxon>Actinomycetota</taxon>
        <taxon>Actinomycetes</taxon>
        <taxon>Mycobacteriales</taxon>
        <taxon>Corynebacteriaceae</taxon>
        <taxon>Corynebacterium</taxon>
    </lineage>
</organism>